<dbReference type="InterPro" id="IPR057779">
    <property type="entry name" value="Znf_RING_Vps41"/>
</dbReference>
<dbReference type="GO" id="GO:0016236">
    <property type="term" value="P:macroautophagy"/>
    <property type="evidence" value="ECO:0007669"/>
    <property type="project" value="TreeGrafter"/>
</dbReference>
<evidence type="ECO:0000259" key="8">
    <source>
        <dbReference type="Pfam" id="PF23411"/>
    </source>
</evidence>
<evidence type="ECO:0000256" key="6">
    <source>
        <dbReference type="PROSITE-ProRule" id="PRU01006"/>
    </source>
</evidence>
<keyword evidence="2 5" id="KW-0813">Transport</keyword>
<comment type="similarity">
    <text evidence="1 5">Belongs to the VPS41 family.</text>
</comment>
<keyword evidence="10" id="KW-1185">Reference proteome</keyword>
<feature type="domain" description="Vps41 beta-propeller" evidence="8">
    <location>
        <begin position="36"/>
        <end position="367"/>
    </location>
</feature>
<organism evidence="10 11">
    <name type="scientific">Branchiostoma belcheri</name>
    <name type="common">Amphioxus</name>
    <dbReference type="NCBI Taxonomy" id="7741"/>
    <lineage>
        <taxon>Eukaryota</taxon>
        <taxon>Metazoa</taxon>
        <taxon>Chordata</taxon>
        <taxon>Cephalochordata</taxon>
        <taxon>Leptocardii</taxon>
        <taxon>Amphioxiformes</taxon>
        <taxon>Branchiostomatidae</taxon>
        <taxon>Branchiostoma</taxon>
    </lineage>
</organism>
<keyword evidence="5" id="KW-0333">Golgi apparatus</keyword>
<dbReference type="FunFam" id="1.25.40.10:FF:001057">
    <property type="entry name" value="Vacuolar protein sorting-associated protein 41 homolog"/>
    <property type="match status" value="1"/>
</dbReference>
<dbReference type="PANTHER" id="PTHR12616">
    <property type="entry name" value="VACUOLAR PROTEIN SORTING VPS41"/>
    <property type="match status" value="1"/>
</dbReference>
<dbReference type="InterPro" id="IPR015943">
    <property type="entry name" value="WD40/YVTN_repeat-like_dom_sf"/>
</dbReference>
<dbReference type="PROSITE" id="PS50236">
    <property type="entry name" value="CHCR"/>
    <property type="match status" value="1"/>
</dbReference>
<dbReference type="FunFam" id="2.130.10.10:FF:000107">
    <property type="entry name" value="Vacuolar protein sorting-associated protein 41 homolog"/>
    <property type="match status" value="1"/>
</dbReference>
<evidence type="ECO:0000256" key="5">
    <source>
        <dbReference type="PIRNR" id="PIRNR028921"/>
    </source>
</evidence>
<dbReference type="Pfam" id="PF23555">
    <property type="entry name" value="zf-RING_Vps41"/>
    <property type="match status" value="1"/>
</dbReference>
<evidence type="ECO:0000259" key="9">
    <source>
        <dbReference type="Pfam" id="PF23555"/>
    </source>
</evidence>
<dbReference type="GO" id="GO:0031901">
    <property type="term" value="C:early endosome membrane"/>
    <property type="evidence" value="ECO:0007669"/>
    <property type="project" value="UniProtKB-SubCell"/>
</dbReference>
<evidence type="ECO:0000313" key="10">
    <source>
        <dbReference type="Proteomes" id="UP000515135"/>
    </source>
</evidence>
<feature type="domain" description="Vps41 C-terminal RING finger" evidence="9">
    <location>
        <begin position="799"/>
        <end position="836"/>
    </location>
</feature>
<dbReference type="AlphaFoldDB" id="A0A6P4ZZV0"/>
<dbReference type="KEGG" id="bbel:109478089"/>
<dbReference type="GO" id="GO:0034058">
    <property type="term" value="P:endosomal vesicle fusion"/>
    <property type="evidence" value="ECO:0007669"/>
    <property type="project" value="UniProtKB-UniRule"/>
</dbReference>
<keyword evidence="5" id="KW-0967">Endosome</keyword>
<dbReference type="PANTHER" id="PTHR12616:SF1">
    <property type="entry name" value="VACUOLAR PROTEIN SORTING-ASSOCIATED PROTEIN 41 HOMOLOG"/>
    <property type="match status" value="1"/>
</dbReference>
<dbReference type="GO" id="GO:0005794">
    <property type="term" value="C:Golgi apparatus"/>
    <property type="evidence" value="ECO:0007669"/>
    <property type="project" value="UniProtKB-SubCell"/>
</dbReference>
<dbReference type="SUPFAM" id="SSF50978">
    <property type="entry name" value="WD40 repeat-like"/>
    <property type="match status" value="1"/>
</dbReference>
<evidence type="ECO:0000256" key="3">
    <source>
        <dbReference type="ARBA" id="ARBA00022927"/>
    </source>
</evidence>
<keyword evidence="5" id="KW-0458">Lysosome</keyword>
<dbReference type="InterPro" id="IPR045111">
    <property type="entry name" value="Vps41/Vps8"/>
</dbReference>
<gene>
    <name evidence="11" type="primary">LOC109478089</name>
</gene>
<dbReference type="OrthoDB" id="244107at2759"/>
<dbReference type="PIRSF" id="PIRSF028921">
    <property type="entry name" value="VPS41"/>
    <property type="match status" value="1"/>
</dbReference>
<dbReference type="Gene3D" id="2.130.10.10">
    <property type="entry name" value="YVTN repeat-like/Quinoprotein amine dehydrogenase"/>
    <property type="match status" value="1"/>
</dbReference>
<evidence type="ECO:0000256" key="7">
    <source>
        <dbReference type="SAM" id="MobiDB-lite"/>
    </source>
</evidence>
<dbReference type="Pfam" id="PF23556">
    <property type="entry name" value="TPR_Vps41"/>
    <property type="match status" value="1"/>
</dbReference>
<dbReference type="GO" id="GO:0030897">
    <property type="term" value="C:HOPS complex"/>
    <property type="evidence" value="ECO:0007669"/>
    <property type="project" value="UniProtKB-UniRule"/>
</dbReference>
<evidence type="ECO:0000256" key="4">
    <source>
        <dbReference type="ARBA" id="ARBA00029538"/>
    </source>
</evidence>
<accession>A0A6P4ZZV0</accession>
<dbReference type="GO" id="GO:0005765">
    <property type="term" value="C:lysosomal membrane"/>
    <property type="evidence" value="ECO:0007669"/>
    <property type="project" value="UniProtKB-SubCell"/>
</dbReference>
<dbReference type="Pfam" id="PF23411">
    <property type="entry name" value="Beta-prop_Vps41"/>
    <property type="match status" value="1"/>
</dbReference>
<dbReference type="InterPro" id="IPR016902">
    <property type="entry name" value="Vps41"/>
</dbReference>
<comment type="function">
    <text evidence="5">Plays a role in vesicle-mediated protein trafficking to lysosomal compartments including the endocytic membrane transport pathways.</text>
</comment>
<keyword evidence="5" id="KW-0968">Cytoplasmic vesicle</keyword>
<dbReference type="SMART" id="SM00299">
    <property type="entry name" value="CLH"/>
    <property type="match status" value="1"/>
</dbReference>
<dbReference type="InterPro" id="IPR000547">
    <property type="entry name" value="Clathrin_H-chain/VPS_repeat"/>
</dbReference>
<evidence type="ECO:0000256" key="2">
    <source>
        <dbReference type="ARBA" id="ARBA00022448"/>
    </source>
</evidence>
<dbReference type="GO" id="GO:0031902">
    <property type="term" value="C:late endosome membrane"/>
    <property type="evidence" value="ECO:0007669"/>
    <property type="project" value="UniProtKB-SubCell"/>
</dbReference>
<reference evidence="11" key="1">
    <citation type="submission" date="2025-08" db="UniProtKB">
        <authorList>
            <consortium name="RefSeq"/>
        </authorList>
    </citation>
    <scope>IDENTIFICATION</scope>
    <source>
        <tissue evidence="11">Gonad</tissue>
    </source>
</reference>
<dbReference type="Proteomes" id="UP000515135">
    <property type="component" value="Unplaced"/>
</dbReference>
<dbReference type="Gene3D" id="1.25.40.10">
    <property type="entry name" value="Tetratricopeptide repeat domain"/>
    <property type="match status" value="1"/>
</dbReference>
<proteinExistence type="inferred from homology"/>
<feature type="repeat" description="CHCR" evidence="6">
    <location>
        <begin position="577"/>
        <end position="721"/>
    </location>
</feature>
<dbReference type="InterPro" id="IPR036322">
    <property type="entry name" value="WD40_repeat_dom_sf"/>
</dbReference>
<feature type="compositionally biased region" description="Acidic residues" evidence="7">
    <location>
        <begin position="15"/>
        <end position="33"/>
    </location>
</feature>
<keyword evidence="3 5" id="KW-0653">Protein transport</keyword>
<protein>
    <recommendedName>
        <fullName evidence="4 5">Vacuolar protein sorting-associated protein 41 homolog</fullName>
    </recommendedName>
</protein>
<dbReference type="InterPro" id="IPR011990">
    <property type="entry name" value="TPR-like_helical_dom_sf"/>
</dbReference>
<dbReference type="GO" id="GO:0006623">
    <property type="term" value="P:protein targeting to vacuole"/>
    <property type="evidence" value="ECO:0007669"/>
    <property type="project" value="InterPro"/>
</dbReference>
<dbReference type="InterPro" id="IPR057780">
    <property type="entry name" value="Beta-prop_Vps41"/>
</dbReference>
<dbReference type="GeneID" id="109478089"/>
<name>A0A6P4ZZV0_BRABE</name>
<dbReference type="GO" id="GO:0009267">
    <property type="term" value="P:cellular response to starvation"/>
    <property type="evidence" value="ECO:0007669"/>
    <property type="project" value="TreeGrafter"/>
</dbReference>
<feature type="region of interest" description="Disordered" evidence="7">
    <location>
        <begin position="1"/>
        <end position="39"/>
    </location>
</feature>
<feature type="compositionally biased region" description="Polar residues" evidence="7">
    <location>
        <begin position="1"/>
        <end position="12"/>
    </location>
</feature>
<dbReference type="GO" id="GO:0030136">
    <property type="term" value="C:clathrin-coated vesicle"/>
    <property type="evidence" value="ECO:0007669"/>
    <property type="project" value="UniProtKB-SubCell"/>
</dbReference>
<sequence>MADQNTQETQQMEKSDEEEEEEESDSDESEEEEPKLKYERVGNDLSDILRKDAASCMAVHEKFLALGTHWGMVHVLDHQGNRISSKEYAVHQTTVNQISLDQNGDNMASCSDDGKVAVHGLYSTDDNILMTYDCPIKAVALDPNFSRPNSGKMYVTGGDKLVLHEKGWLSRYKTSELHKGEGPIRVIKWRGPFIAWANDMGVKMYDTSSKKRITYIARDNTQLRPELYRCNMCWKDDTTLLIGWGDSIKVCKVKERDPHDVRDLPNRYVEITAMFKLDFYVCGIAPLGDQLVVLAHVMEENEDGTQTSARPQLRILEPHMDTHEEISSDALSIRGFQEYRCNDYHLEYIEEDRQFFIVAPKDIVVAKLRDQDDHISWLMEHEMFEEALLAAEASEQSLKRHNVMEIGMTYINFLREEGQYDKAAEMCVKILGKNKELWEQEVFKFLKDKQLKAISPFIPRGDVRLKPAFYELVLNEFLLTDHEGFHQLIKDWSPDLYNIQVIINAVQTKLETDPQNKVLLRSLAELHTYDKRYDKALAIYLKLGHEDVFPLIHKHNLFSSIQDKIVMLMDFDTERAVRLLIDNLERIPIEKVVHQLEPRPKLLYLYLDTLFQKDPHIGQDFHALQVKLYAEFDRARLLPFLRSSNYYPLQKALEECQQRNFIPEMVFLLGRMGNTKQALHLITEELQDVDKAIEFAKEHDDEELWEDLISSSMDKPAFITGLLQNIGTHVDPIILIKRIPEGLEIPGLRDSLVKILQDFNLQISLREGCKKILVSDCYTLMSRLNRQQKRGLRVEESDRCESCSGPVLVDDSRSASNISVFYCHHVFHQDCLPYNTETCTLCNAQRRRPGSAGIFRK</sequence>
<evidence type="ECO:0000313" key="11">
    <source>
        <dbReference type="RefSeq" id="XP_019635121.1"/>
    </source>
</evidence>
<comment type="subcellular location">
    <subcellularLocation>
        <location evidence="5">Endosome membrane</location>
        <topology evidence="5">Peripheral membrane protein</topology>
    </subcellularLocation>
    <subcellularLocation>
        <location evidence="5">Late endosome membrane</location>
        <topology evidence="5">Peripheral membrane protein</topology>
    </subcellularLocation>
    <subcellularLocation>
        <location evidence="5">Early endosome membrane</location>
        <topology evidence="5">Peripheral membrane protein</topology>
    </subcellularLocation>
    <subcellularLocation>
        <location evidence="5">Lysosome membrane</location>
        <topology evidence="5">Peripheral membrane protein</topology>
    </subcellularLocation>
    <subcellularLocation>
        <location evidence="5">Golgi apparatus</location>
        <location evidence="5">trans-Golgi network</location>
    </subcellularLocation>
    <subcellularLocation>
        <location evidence="5">Cytoplasmic vesicle</location>
        <location evidence="5">Clathrin-coated vesicle</location>
    </subcellularLocation>
</comment>
<evidence type="ECO:0000256" key="1">
    <source>
        <dbReference type="ARBA" id="ARBA00009582"/>
    </source>
</evidence>
<dbReference type="RefSeq" id="XP_019635121.1">
    <property type="nucleotide sequence ID" value="XM_019779562.1"/>
</dbReference>